<sequence length="367" mass="42397">MNNPHSISLNLHQKRQAALLYHFSSIEFLDTLIARVRALAAFTDQTLDYVTRVERDKAMRAHGWAEGHLAANWSTYAHPMLNDCLRALVRQKQMRATEWYDIAGISSTLTGMSHFSMNWTLPEEEEKFRELSNEAIGLGFNLDSTINHDWTDLDLESSWELYKSDIPRLPKFRIRTDVEGESGKRPIRTGVYVPQDDPNGTLQFAWTGNNGGALDLCDTLSDLGLEYLSIVGRDKIWRAPNEAARKKDRVEPTDEYFDDWCRANKKLRFPDSISSRNARAFVERPCKWYFVEPIDGEFENAATMPMSDIDEIRCLPGDVVPRSGWWHSPALRGEQGFRHFEQGSKFPSDKATEWGMVFWYYDAQRQR</sequence>
<protein>
    <submittedName>
        <fullName evidence="1">Uncharacterized protein</fullName>
    </submittedName>
</protein>
<organism evidence="1 2">
    <name type="scientific">Telluria mixta</name>
    <dbReference type="NCBI Taxonomy" id="34071"/>
    <lineage>
        <taxon>Bacteria</taxon>
        <taxon>Pseudomonadati</taxon>
        <taxon>Pseudomonadota</taxon>
        <taxon>Betaproteobacteria</taxon>
        <taxon>Burkholderiales</taxon>
        <taxon>Oxalobacteraceae</taxon>
        <taxon>Telluria group</taxon>
        <taxon>Telluria</taxon>
    </lineage>
</organism>
<keyword evidence="2" id="KW-1185">Reference proteome</keyword>
<dbReference type="Proteomes" id="UP001165263">
    <property type="component" value="Unassembled WGS sequence"/>
</dbReference>
<accession>A0ABT2BZB2</accession>
<comment type="caution">
    <text evidence="1">The sequence shown here is derived from an EMBL/GenBank/DDBJ whole genome shotgun (WGS) entry which is preliminary data.</text>
</comment>
<proteinExistence type="predicted"/>
<dbReference type="EMBL" id="JANUHC010000004">
    <property type="protein sequence ID" value="MCS0630470.1"/>
    <property type="molecule type" value="Genomic_DNA"/>
</dbReference>
<evidence type="ECO:0000313" key="1">
    <source>
        <dbReference type="EMBL" id="MCS0630470.1"/>
    </source>
</evidence>
<reference evidence="1" key="1">
    <citation type="submission" date="2022-08" db="EMBL/GenBank/DDBJ databases">
        <title>Reclassification of Massilia species as members of the genera Telluria, Duganella, Pseudoduganella, Mokoshia gen. nov. and Zemynaea gen. nov. using orthogonal and non-orthogonal genome-based approaches.</title>
        <authorList>
            <person name="Bowman J.P."/>
        </authorList>
    </citation>
    <scope>NUCLEOTIDE SEQUENCE</scope>
    <source>
        <strain evidence="1">LMG 11547</strain>
    </source>
</reference>
<gene>
    <name evidence="1" type="ORF">NX786_14110</name>
</gene>
<evidence type="ECO:0000313" key="2">
    <source>
        <dbReference type="Proteomes" id="UP001165263"/>
    </source>
</evidence>
<name>A0ABT2BZB2_9BURK</name>
<dbReference type="RefSeq" id="WP_259449573.1">
    <property type="nucleotide sequence ID" value="NZ_CP119520.1"/>
</dbReference>